<organism evidence="2 3">
    <name type="scientific">Balneicella halophila</name>
    <dbReference type="NCBI Taxonomy" id="1537566"/>
    <lineage>
        <taxon>Bacteria</taxon>
        <taxon>Pseudomonadati</taxon>
        <taxon>Bacteroidota</taxon>
        <taxon>Bacteroidia</taxon>
        <taxon>Bacteroidales</taxon>
        <taxon>Balneicellaceae</taxon>
        <taxon>Balneicella</taxon>
    </lineage>
</organism>
<feature type="chain" id="PRO_5029603702" evidence="1">
    <location>
        <begin position="23"/>
        <end position="462"/>
    </location>
</feature>
<dbReference type="Pfam" id="PF14092">
    <property type="entry name" value="DUF4270"/>
    <property type="match status" value="1"/>
</dbReference>
<feature type="signal peptide" evidence="1">
    <location>
        <begin position="1"/>
        <end position="22"/>
    </location>
</feature>
<dbReference type="EMBL" id="QENZ01000005">
    <property type="protein sequence ID" value="PVX49929.1"/>
    <property type="molecule type" value="Genomic_DNA"/>
</dbReference>
<gene>
    <name evidence="2" type="ORF">C7377_1568</name>
</gene>
<sequence length="462" mass="51855">MKHLYLAVLLLLGSLCFFSACSDDEGSVGEELLGTSKVNVSYVEEDNITITTNEDRLSDLSSISTILVGTLNDEVFGKTRSGAAFQVRLPGSVRLDRATIDSVKLFLAYSDYYGRDSLINQTARVYLLKDDIQYAKIYNASSEIASIIGEDVGSVSFNKKMASDTIYLKSEIDNTQDSLIDSVKQIDTVLQHLTVKLDKDKVGQFILDAPEEVFESSANFIEYFKGFYVNSDDISQSLGGIYSFNVYYSYLQLYYKNHATSSSTGNDTVYEAKFALPITDNSARFNMPEFNTPDDVLTSSEYIYLQGIHGTKAKIQMPELRTWKDSTQVSINKAQLNFNIAIDSLERTKYPLPYRLELLAVDKNGDKIPLRYNSSFGNIPTGLLDLSTNTYTFEIPELLQMIIDNEFDFDYFELSTGTIEQRLSGSNERTSYPGDAKNSVSRAILHNSGEKKPTLKVTYTHY</sequence>
<evidence type="ECO:0000313" key="2">
    <source>
        <dbReference type="EMBL" id="PVX49929.1"/>
    </source>
</evidence>
<dbReference type="AlphaFoldDB" id="A0A7L4UN15"/>
<comment type="caution">
    <text evidence="2">The sequence shown here is derived from an EMBL/GenBank/DDBJ whole genome shotgun (WGS) entry which is preliminary data.</text>
</comment>
<protein>
    <submittedName>
        <fullName evidence="2">Uncharacterized protein DUF4270</fullName>
    </submittedName>
</protein>
<keyword evidence="3" id="KW-1185">Reference proteome</keyword>
<dbReference type="InterPro" id="IPR025366">
    <property type="entry name" value="DUF4270"/>
</dbReference>
<dbReference type="OrthoDB" id="1110209at2"/>
<dbReference type="RefSeq" id="WP_116496789.1">
    <property type="nucleotide sequence ID" value="NZ_QENZ01000005.1"/>
</dbReference>
<evidence type="ECO:0000256" key="1">
    <source>
        <dbReference type="SAM" id="SignalP"/>
    </source>
</evidence>
<name>A0A7L4UN15_BALHA</name>
<accession>A0A7L4UN15</accession>
<evidence type="ECO:0000313" key="3">
    <source>
        <dbReference type="Proteomes" id="UP000251835"/>
    </source>
</evidence>
<dbReference type="PROSITE" id="PS51257">
    <property type="entry name" value="PROKAR_LIPOPROTEIN"/>
    <property type="match status" value="1"/>
</dbReference>
<keyword evidence="1" id="KW-0732">Signal</keyword>
<proteinExistence type="predicted"/>
<dbReference type="Proteomes" id="UP000251835">
    <property type="component" value="Unassembled WGS sequence"/>
</dbReference>
<reference evidence="2 3" key="1">
    <citation type="submission" date="2018-05" db="EMBL/GenBank/DDBJ databases">
        <title>Genomic Encyclopedia of Type Strains, Phase IV (KMG-IV): sequencing the most valuable type-strain genomes for metagenomic binning, comparative biology and taxonomic classification.</title>
        <authorList>
            <person name="Goeker M."/>
        </authorList>
    </citation>
    <scope>NUCLEOTIDE SEQUENCE [LARGE SCALE GENOMIC DNA]</scope>
    <source>
        <strain evidence="2 3">DSM 28579</strain>
    </source>
</reference>